<sequence length="414" mass="47399">MWLSMTLSKLLIGTMMLDSFGRPPAGMMSGRLADYGAYDQCLAVRHPQNAFQGKYCLIHVRGIGKITPRFQELSNKYLEHINFKYVGNLSDLGEATEIGEVMPFFKLGSCIPSSCRKEDLQVILDIGVLSTLVLGFSLRRAILKLTQMPNWGDYSNELGFVHGMRVLSATWVVLGHSLVVRDIHHNSDFIGLLRKMQKDIFFCVQMQSFMAVGSFFVITGFLSGYLVVKAPKVKFNVYLLVLFAFIRRYIRLVPSMLAVLGAMYMIPLLVSGPLLEDMWSFFERPCTKHWWKILTMTHNFPDDITDFVSASLDLQLNVPRQVLRVLETITNINSKIMKSGHTFVTLACMDELITPFHIRFFRLSHSWCEIIRVHLPLSLPEHKPRRVQGLQCPPRHLSQESTLKERQNYPTTNF</sequence>
<evidence type="ECO:0000313" key="2">
    <source>
        <dbReference type="Proteomes" id="UP000805193"/>
    </source>
</evidence>
<evidence type="ECO:0000313" key="1">
    <source>
        <dbReference type="EMBL" id="KAG0429372.1"/>
    </source>
</evidence>
<name>A0AC60Q6P3_IXOPE</name>
<keyword evidence="2" id="KW-1185">Reference proteome</keyword>
<protein>
    <submittedName>
        <fullName evidence="1">Uncharacterized protein</fullName>
    </submittedName>
</protein>
<proteinExistence type="predicted"/>
<dbReference type="Proteomes" id="UP000805193">
    <property type="component" value="Unassembled WGS sequence"/>
</dbReference>
<comment type="caution">
    <text evidence="1">The sequence shown here is derived from an EMBL/GenBank/DDBJ whole genome shotgun (WGS) entry which is preliminary data.</text>
</comment>
<accession>A0AC60Q6P3</accession>
<organism evidence="1 2">
    <name type="scientific">Ixodes persulcatus</name>
    <name type="common">Taiga tick</name>
    <dbReference type="NCBI Taxonomy" id="34615"/>
    <lineage>
        <taxon>Eukaryota</taxon>
        <taxon>Metazoa</taxon>
        <taxon>Ecdysozoa</taxon>
        <taxon>Arthropoda</taxon>
        <taxon>Chelicerata</taxon>
        <taxon>Arachnida</taxon>
        <taxon>Acari</taxon>
        <taxon>Parasitiformes</taxon>
        <taxon>Ixodida</taxon>
        <taxon>Ixodoidea</taxon>
        <taxon>Ixodidae</taxon>
        <taxon>Ixodinae</taxon>
        <taxon>Ixodes</taxon>
    </lineage>
</organism>
<gene>
    <name evidence="1" type="ORF">HPB47_023687</name>
</gene>
<dbReference type="EMBL" id="JABSTQ010009418">
    <property type="protein sequence ID" value="KAG0429372.1"/>
    <property type="molecule type" value="Genomic_DNA"/>
</dbReference>
<reference evidence="1 2" key="1">
    <citation type="journal article" date="2020" name="Cell">
        <title>Large-Scale Comparative Analyses of Tick Genomes Elucidate Their Genetic Diversity and Vector Capacities.</title>
        <authorList>
            <consortium name="Tick Genome and Microbiome Consortium (TIGMIC)"/>
            <person name="Jia N."/>
            <person name="Wang J."/>
            <person name="Shi W."/>
            <person name="Du L."/>
            <person name="Sun Y."/>
            <person name="Zhan W."/>
            <person name="Jiang J.F."/>
            <person name="Wang Q."/>
            <person name="Zhang B."/>
            <person name="Ji P."/>
            <person name="Bell-Sakyi L."/>
            <person name="Cui X.M."/>
            <person name="Yuan T.T."/>
            <person name="Jiang B.G."/>
            <person name="Yang W.F."/>
            <person name="Lam T.T."/>
            <person name="Chang Q.C."/>
            <person name="Ding S.J."/>
            <person name="Wang X.J."/>
            <person name="Zhu J.G."/>
            <person name="Ruan X.D."/>
            <person name="Zhao L."/>
            <person name="Wei J.T."/>
            <person name="Ye R.Z."/>
            <person name="Que T.C."/>
            <person name="Du C.H."/>
            <person name="Zhou Y.H."/>
            <person name="Cheng J.X."/>
            <person name="Dai P.F."/>
            <person name="Guo W.B."/>
            <person name="Han X.H."/>
            <person name="Huang E.J."/>
            <person name="Li L.F."/>
            <person name="Wei W."/>
            <person name="Gao Y.C."/>
            <person name="Liu J.Z."/>
            <person name="Shao H.Z."/>
            <person name="Wang X."/>
            <person name="Wang C.C."/>
            <person name="Yang T.C."/>
            <person name="Huo Q.B."/>
            <person name="Li W."/>
            <person name="Chen H.Y."/>
            <person name="Chen S.E."/>
            <person name="Zhou L.G."/>
            <person name="Ni X.B."/>
            <person name="Tian J.H."/>
            <person name="Sheng Y."/>
            <person name="Liu T."/>
            <person name="Pan Y.S."/>
            <person name="Xia L.Y."/>
            <person name="Li J."/>
            <person name="Zhao F."/>
            <person name="Cao W.C."/>
        </authorList>
    </citation>
    <scope>NUCLEOTIDE SEQUENCE [LARGE SCALE GENOMIC DNA]</scope>
    <source>
        <strain evidence="1">Iper-2018</strain>
    </source>
</reference>